<name>A0A938YWX6_9ARCH</name>
<evidence type="ECO:0000259" key="3">
    <source>
        <dbReference type="PROSITE" id="PS51186"/>
    </source>
</evidence>
<sequence length="155" mass="17709">MKIENCTEEDLPEIISLINQEFPYVSISIEKIRKKIADGKISLFKAVEGKRLLGFIEAEFLEEGIARINGVTVKPGERNQGIATALVEHTLEFLKKRQVKRIILLVKQGNEEAKSIYRQKGFKFIGLYHREIDQAVVEEMELDLSGEEEKPSYVS</sequence>
<evidence type="ECO:0000256" key="2">
    <source>
        <dbReference type="ARBA" id="ARBA00023315"/>
    </source>
</evidence>
<evidence type="ECO:0000313" key="5">
    <source>
        <dbReference type="Proteomes" id="UP000809243"/>
    </source>
</evidence>
<protein>
    <submittedName>
        <fullName evidence="4">GNAT family N-acetyltransferase</fullName>
    </submittedName>
</protein>
<dbReference type="InterPro" id="IPR051556">
    <property type="entry name" value="N-term/lysine_N-AcTrnsfr"/>
</dbReference>
<dbReference type="PROSITE" id="PS51186">
    <property type="entry name" value="GNAT"/>
    <property type="match status" value="1"/>
</dbReference>
<dbReference type="SUPFAM" id="SSF55729">
    <property type="entry name" value="Acyl-CoA N-acyltransferases (Nat)"/>
    <property type="match status" value="1"/>
</dbReference>
<feature type="domain" description="N-acetyltransferase" evidence="3">
    <location>
        <begin position="1"/>
        <end position="143"/>
    </location>
</feature>
<dbReference type="GO" id="GO:0016747">
    <property type="term" value="F:acyltransferase activity, transferring groups other than amino-acyl groups"/>
    <property type="evidence" value="ECO:0007669"/>
    <property type="project" value="InterPro"/>
</dbReference>
<keyword evidence="1" id="KW-0808">Transferase</keyword>
<gene>
    <name evidence="4" type="ORF">JW744_04195</name>
</gene>
<dbReference type="EMBL" id="JAFGDB010000071">
    <property type="protein sequence ID" value="MBN2067642.1"/>
    <property type="molecule type" value="Genomic_DNA"/>
</dbReference>
<accession>A0A938YWX6</accession>
<dbReference type="Proteomes" id="UP000809243">
    <property type="component" value="Unassembled WGS sequence"/>
</dbReference>
<dbReference type="AlphaFoldDB" id="A0A938YWX6"/>
<organism evidence="4 5">
    <name type="scientific">Candidatus Iainarchaeum sp</name>
    <dbReference type="NCBI Taxonomy" id="3101447"/>
    <lineage>
        <taxon>Archaea</taxon>
        <taxon>Candidatus Iainarchaeota</taxon>
        <taxon>Candidatus Iainarchaeia</taxon>
        <taxon>Candidatus Iainarchaeales</taxon>
        <taxon>Candidatus Iainarchaeaceae</taxon>
        <taxon>Candidatus Iainarchaeum</taxon>
    </lineage>
</organism>
<dbReference type="PANTHER" id="PTHR42919:SF8">
    <property type="entry name" value="N-ALPHA-ACETYLTRANSFERASE 50"/>
    <property type="match status" value="1"/>
</dbReference>
<dbReference type="InterPro" id="IPR000182">
    <property type="entry name" value="GNAT_dom"/>
</dbReference>
<keyword evidence="2" id="KW-0012">Acyltransferase</keyword>
<proteinExistence type="predicted"/>
<evidence type="ECO:0000256" key="1">
    <source>
        <dbReference type="ARBA" id="ARBA00022679"/>
    </source>
</evidence>
<comment type="caution">
    <text evidence="4">The sequence shown here is derived from an EMBL/GenBank/DDBJ whole genome shotgun (WGS) entry which is preliminary data.</text>
</comment>
<reference evidence="4" key="1">
    <citation type="submission" date="2021-01" db="EMBL/GenBank/DDBJ databases">
        <title>Active Sulfur Cycling in an Early Earth Analoge.</title>
        <authorList>
            <person name="Hahn C.R."/>
            <person name="Youssef N.H."/>
            <person name="Elshahed M."/>
        </authorList>
    </citation>
    <scope>NUCLEOTIDE SEQUENCE</scope>
    <source>
        <strain evidence="4">Zod_Metabat.1151</strain>
    </source>
</reference>
<dbReference type="Gene3D" id="3.40.630.30">
    <property type="match status" value="1"/>
</dbReference>
<dbReference type="CDD" id="cd04301">
    <property type="entry name" value="NAT_SF"/>
    <property type="match status" value="1"/>
</dbReference>
<dbReference type="Pfam" id="PF00583">
    <property type="entry name" value="Acetyltransf_1"/>
    <property type="match status" value="1"/>
</dbReference>
<dbReference type="InterPro" id="IPR016181">
    <property type="entry name" value="Acyl_CoA_acyltransferase"/>
</dbReference>
<evidence type="ECO:0000313" key="4">
    <source>
        <dbReference type="EMBL" id="MBN2067642.1"/>
    </source>
</evidence>
<dbReference type="PANTHER" id="PTHR42919">
    <property type="entry name" value="N-ALPHA-ACETYLTRANSFERASE"/>
    <property type="match status" value="1"/>
</dbReference>